<dbReference type="RefSeq" id="WP_158946117.1">
    <property type="nucleotide sequence ID" value="NZ_CP046400.1"/>
</dbReference>
<proteinExistence type="predicted"/>
<evidence type="ECO:0000313" key="1">
    <source>
        <dbReference type="EMBL" id="QGY38906.1"/>
    </source>
</evidence>
<gene>
    <name evidence="1" type="ORF">GM415_01715</name>
</gene>
<reference evidence="1 2" key="1">
    <citation type="submission" date="2019-11" db="EMBL/GenBank/DDBJ databases">
        <authorList>
            <person name="Zheng R.K."/>
            <person name="Sun C.M."/>
        </authorList>
    </citation>
    <scope>NUCLEOTIDE SEQUENCE [LARGE SCALE GENOMIC DNA]</scope>
    <source>
        <strain evidence="1 2">SRB007</strain>
    </source>
</reference>
<name>A0A6I6J7U6_9BACT</name>
<dbReference type="AlphaFoldDB" id="A0A6I6J7U6"/>
<organism evidence="1 2">
    <name type="scientific">Pseudodesulfovibrio cashew</name>
    <dbReference type="NCBI Taxonomy" id="2678688"/>
    <lineage>
        <taxon>Bacteria</taxon>
        <taxon>Pseudomonadati</taxon>
        <taxon>Thermodesulfobacteriota</taxon>
        <taxon>Desulfovibrionia</taxon>
        <taxon>Desulfovibrionales</taxon>
        <taxon>Desulfovibrionaceae</taxon>
    </lineage>
</organism>
<dbReference type="KEGG" id="psel:GM415_01715"/>
<dbReference type="Proteomes" id="UP000428328">
    <property type="component" value="Chromosome"/>
</dbReference>
<keyword evidence="2" id="KW-1185">Reference proteome</keyword>
<sequence>MAKPAKRKEPNVALGVALSLILLAAVGAVVFFQTDLLRGTGHRYDDALLNSVQVSGTIKARDLHLTGREITKINNLARRYGNLFHKMDINLVLPDKFSPIEIEERTTMVLTLRCHAEKAVVEFWSRRVSRSDLVRHVTRSMAEAASEYEHFIATPGSGRSVAHLYL</sequence>
<protein>
    <submittedName>
        <fullName evidence="1">Uncharacterized protein</fullName>
    </submittedName>
</protein>
<dbReference type="EMBL" id="CP046400">
    <property type="protein sequence ID" value="QGY38906.1"/>
    <property type="molecule type" value="Genomic_DNA"/>
</dbReference>
<accession>A0A6I6J7U6</accession>
<evidence type="ECO:0000313" key="2">
    <source>
        <dbReference type="Proteomes" id="UP000428328"/>
    </source>
</evidence>